<gene>
    <name evidence="2" type="ORF">CHLNCDRAFT_58791</name>
</gene>
<dbReference type="EMBL" id="GL433855">
    <property type="protein sequence ID" value="EFN52656.1"/>
    <property type="molecule type" value="Genomic_DNA"/>
</dbReference>
<proteinExistence type="predicted"/>
<evidence type="ECO:0000256" key="1">
    <source>
        <dbReference type="SAM" id="Phobius"/>
    </source>
</evidence>
<dbReference type="InParanoid" id="E1ZNB7"/>
<keyword evidence="1" id="KW-1133">Transmembrane helix</keyword>
<keyword evidence="1" id="KW-0812">Transmembrane</keyword>
<dbReference type="GeneID" id="17352051"/>
<dbReference type="Proteomes" id="UP000008141">
    <property type="component" value="Unassembled WGS sequence"/>
</dbReference>
<feature type="transmembrane region" description="Helical" evidence="1">
    <location>
        <begin position="20"/>
        <end position="38"/>
    </location>
</feature>
<accession>E1ZNB7</accession>
<keyword evidence="1" id="KW-0472">Membrane</keyword>
<reference evidence="2 3" key="1">
    <citation type="journal article" date="2010" name="Plant Cell">
        <title>The Chlorella variabilis NC64A genome reveals adaptation to photosymbiosis, coevolution with viruses, and cryptic sex.</title>
        <authorList>
            <person name="Blanc G."/>
            <person name="Duncan G."/>
            <person name="Agarkova I."/>
            <person name="Borodovsky M."/>
            <person name="Gurnon J."/>
            <person name="Kuo A."/>
            <person name="Lindquist E."/>
            <person name="Lucas S."/>
            <person name="Pangilinan J."/>
            <person name="Polle J."/>
            <person name="Salamov A."/>
            <person name="Terry A."/>
            <person name="Yamada T."/>
            <person name="Dunigan D.D."/>
            <person name="Grigoriev I.V."/>
            <person name="Claverie J.M."/>
            <person name="Van Etten J.L."/>
        </authorList>
    </citation>
    <scope>NUCLEOTIDE SEQUENCE [LARGE SCALE GENOMIC DNA]</scope>
    <source>
        <strain evidence="2 3">NC64A</strain>
    </source>
</reference>
<organism evidence="3">
    <name type="scientific">Chlorella variabilis</name>
    <name type="common">Green alga</name>
    <dbReference type="NCBI Taxonomy" id="554065"/>
    <lineage>
        <taxon>Eukaryota</taxon>
        <taxon>Viridiplantae</taxon>
        <taxon>Chlorophyta</taxon>
        <taxon>core chlorophytes</taxon>
        <taxon>Trebouxiophyceae</taxon>
        <taxon>Chlorellales</taxon>
        <taxon>Chlorellaceae</taxon>
        <taxon>Chlorella clade</taxon>
        <taxon>Chlorella</taxon>
    </lineage>
</organism>
<evidence type="ECO:0000313" key="2">
    <source>
        <dbReference type="EMBL" id="EFN52656.1"/>
    </source>
</evidence>
<evidence type="ECO:0000313" key="3">
    <source>
        <dbReference type="Proteomes" id="UP000008141"/>
    </source>
</evidence>
<sequence length="592" mass="60257">MGTHRHGVCDLTHRTACRRLVSLTHSLSVLLTLALWLGTASTGATEACASTGSEECATSLAAAQTVAAAPPSTRSQAQTAPPSAIQAAIEAAAEPQASSATPAISQAAALSQTATSPSSQVACLRDRKQLSQTFFSQCKAAGSSCTHPAACCSGACSSDGVCVSISCTWDLSSASRLGSDCCAWLAGGSGCAQGGPVALTLDAPFGGDAACAHAFQGSQAADVGIVMGFASACNLYSASGYRLTAAGAGITIRSVTLGSRNEAAGQPFLVRFSGPGGVPTVDVNVTGMPAEVIGSYAFNVPGGGFAVPPDTPGYTLQLTGAADPAGAAYLKALSNDPCKGEGGTCPDGDSSCCASTRFCAGPAYTCAGCRAEGDPCGTDAECCPGAPYCSQGVCSPCKALGDTCSDYGQCCQHVGYCSQASYMCKQAGCLGQSDADLSGRARGCCWAAGTRASCSVAATSTLACPSPLRHLQCKGAGAACSGHTECCADPKNSYCTNNNERQRGAGRLQAQPRHQNPHPCCIHRSSMPGTIASPSRQRSATALRHAPSIHNFVSEYRLPSSCLTTSSKTNRHMYPRNHYENLDPFFKQKKLI</sequence>
<dbReference type="AlphaFoldDB" id="E1ZNB7"/>
<keyword evidence="3" id="KW-1185">Reference proteome</keyword>
<name>E1ZNB7_CHLVA</name>
<dbReference type="KEGG" id="cvr:CHLNCDRAFT_58791"/>
<dbReference type="RefSeq" id="XP_005844758.1">
    <property type="nucleotide sequence ID" value="XM_005844696.1"/>
</dbReference>
<protein>
    <submittedName>
        <fullName evidence="2">Uncharacterized protein</fullName>
    </submittedName>
</protein>